<evidence type="ECO:0000313" key="2">
    <source>
        <dbReference type="Proteomes" id="UP000078397"/>
    </source>
</evidence>
<dbReference type="EMBL" id="LSBJ02000001">
    <property type="protein sequence ID" value="OAQ72880.1"/>
    <property type="molecule type" value="Genomic_DNA"/>
</dbReference>
<sequence>MTRTRKQFSSSHGKWALTTPKANLPTLKPLKVQSSRCPRRVPSIDEESISLAYSDTPLPGERIFSGAEWTPQFEEIPTWALYEMGILYDDAFELDDVRESVCPVDGGKSTEVDVCQSPTLSYCDVAGDEALATWAMEDDYVDLGVGCTGDL</sequence>
<dbReference type="RefSeq" id="XP_018148963.1">
    <property type="nucleotide sequence ID" value="XM_018290656.1"/>
</dbReference>
<evidence type="ECO:0000313" key="1">
    <source>
        <dbReference type="EMBL" id="OAQ72880.1"/>
    </source>
</evidence>
<name>A0A179G5T1_METCM</name>
<dbReference type="Proteomes" id="UP000078397">
    <property type="component" value="Unassembled WGS sequence"/>
</dbReference>
<reference evidence="1 2" key="1">
    <citation type="journal article" date="2016" name="PLoS Pathog.">
        <title>Biosynthesis of antibiotic leucinostatins in bio-control fungus Purpureocillium lilacinum and their inhibition on phytophthora revealed by genome mining.</title>
        <authorList>
            <person name="Wang G."/>
            <person name="Liu Z."/>
            <person name="Lin R."/>
            <person name="Li E."/>
            <person name="Mao Z."/>
            <person name="Ling J."/>
            <person name="Yang Y."/>
            <person name="Yin W.B."/>
            <person name="Xie B."/>
        </authorList>
    </citation>
    <scope>NUCLEOTIDE SEQUENCE [LARGE SCALE GENOMIC DNA]</scope>
    <source>
        <strain evidence="1">170</strain>
    </source>
</reference>
<gene>
    <name evidence="1" type="ORF">VFPPC_12879</name>
</gene>
<organism evidence="1 2">
    <name type="scientific">Pochonia chlamydosporia 170</name>
    <dbReference type="NCBI Taxonomy" id="1380566"/>
    <lineage>
        <taxon>Eukaryota</taxon>
        <taxon>Fungi</taxon>
        <taxon>Dikarya</taxon>
        <taxon>Ascomycota</taxon>
        <taxon>Pezizomycotina</taxon>
        <taxon>Sordariomycetes</taxon>
        <taxon>Hypocreomycetidae</taxon>
        <taxon>Hypocreales</taxon>
        <taxon>Clavicipitaceae</taxon>
        <taxon>Pochonia</taxon>
    </lineage>
</organism>
<dbReference type="GeneID" id="28854650"/>
<dbReference type="KEGG" id="pchm:VFPPC_12879"/>
<keyword evidence="2" id="KW-1185">Reference proteome</keyword>
<accession>A0A179G5T1</accession>
<protein>
    <submittedName>
        <fullName evidence="1">Uncharacterized protein</fullName>
    </submittedName>
</protein>
<comment type="caution">
    <text evidence="1">The sequence shown here is derived from an EMBL/GenBank/DDBJ whole genome shotgun (WGS) entry which is preliminary data.</text>
</comment>
<dbReference type="OrthoDB" id="10666655at2759"/>
<dbReference type="AlphaFoldDB" id="A0A179G5T1"/>
<proteinExistence type="predicted"/>